<proteinExistence type="predicted"/>
<dbReference type="InterPro" id="IPR016064">
    <property type="entry name" value="NAD/diacylglycerol_kinase_sf"/>
</dbReference>
<keyword evidence="2" id="KW-0808">Transferase</keyword>
<accession>C7N5P4</accession>
<dbReference type="KEGG" id="shi:Shel_12010"/>
<dbReference type="AlphaFoldDB" id="C7N5P4"/>
<dbReference type="InterPro" id="IPR004363">
    <property type="entry name" value="Methylgl_synth"/>
</dbReference>
<dbReference type="GO" id="GO:0008929">
    <property type="term" value="F:methylglyoxal synthase activity"/>
    <property type="evidence" value="ECO:0007669"/>
    <property type="project" value="InterPro"/>
</dbReference>
<dbReference type="GO" id="GO:0005829">
    <property type="term" value="C:cytosol"/>
    <property type="evidence" value="ECO:0007669"/>
    <property type="project" value="TreeGrafter"/>
</dbReference>
<dbReference type="SUPFAM" id="SSF111331">
    <property type="entry name" value="NAD kinase/diacylglycerol kinase-like"/>
    <property type="match status" value="1"/>
</dbReference>
<protein>
    <submittedName>
        <fullName evidence="2">Sphingosine/diacylglycerol kinase-like enzyme</fullName>
    </submittedName>
</protein>
<evidence type="ECO:0000313" key="2">
    <source>
        <dbReference type="EMBL" id="ACV22229.1"/>
    </source>
</evidence>
<dbReference type="Pfam" id="PF00781">
    <property type="entry name" value="DAGK_cat"/>
    <property type="match status" value="1"/>
</dbReference>
<dbReference type="GO" id="GO:0016301">
    <property type="term" value="F:kinase activity"/>
    <property type="evidence" value="ECO:0007669"/>
    <property type="project" value="UniProtKB-KW"/>
</dbReference>
<name>C7N5P4_SLAHD</name>
<dbReference type="PANTHER" id="PTHR30492:SF0">
    <property type="entry name" value="METHYLGLYOXAL SYNTHASE"/>
    <property type="match status" value="1"/>
</dbReference>
<reference evidence="2 3" key="1">
    <citation type="journal article" date="2009" name="Stand. Genomic Sci.">
        <title>Complete genome sequence of Slackia heliotrinireducens type strain (RHS 1).</title>
        <authorList>
            <person name="Pukall R."/>
            <person name="Lapidus A."/>
            <person name="Nolan M."/>
            <person name="Copeland A."/>
            <person name="Glavina Del Rio T."/>
            <person name="Lucas S."/>
            <person name="Chen F."/>
            <person name="Tice H."/>
            <person name="Cheng J.F."/>
            <person name="Chertkov O."/>
            <person name="Bruce D."/>
            <person name="Goodwin L."/>
            <person name="Kuske C."/>
            <person name="Brettin T."/>
            <person name="Detter J.C."/>
            <person name="Han C."/>
            <person name="Pitluck S."/>
            <person name="Pati A."/>
            <person name="Mavrommatis K."/>
            <person name="Ivanova N."/>
            <person name="Ovchinnikova G."/>
            <person name="Chen A."/>
            <person name="Palaniappan K."/>
            <person name="Schneider S."/>
            <person name="Rohde M."/>
            <person name="Chain P."/>
            <person name="D'haeseleer P."/>
            <person name="Goker M."/>
            <person name="Bristow J."/>
            <person name="Eisen J.A."/>
            <person name="Markowitz V."/>
            <person name="Kyrpides N.C."/>
            <person name="Klenk H.P."/>
            <person name="Hugenholtz P."/>
        </authorList>
    </citation>
    <scope>NUCLEOTIDE SEQUENCE [LARGE SCALE GENOMIC DNA]</scope>
    <source>
        <strain evidence="3">ATCC 29202 / DSM 20476 / NCTC 11029 / RHS 1</strain>
    </source>
</reference>
<dbReference type="InterPro" id="IPR001206">
    <property type="entry name" value="Diacylglycerol_kinase_cat_dom"/>
</dbReference>
<dbReference type="PANTHER" id="PTHR30492">
    <property type="entry name" value="METHYLGLYOXAL SYNTHASE"/>
    <property type="match status" value="1"/>
</dbReference>
<gene>
    <name evidence="2" type="ordered locus">Shel_12010</name>
</gene>
<dbReference type="InterPro" id="IPR017438">
    <property type="entry name" value="ATP-NAD_kinase_N"/>
</dbReference>
<sequence>MRILVINNISSGHNEGTIYDFVRAFNRDGDEVVMRTTDGHTRIEHMLDDAESFDLVVASGGDGTVTTVLHRLRNTDTPVLPFPAGTANLLTLNLEQPTETHALAQLARNGQTLDFDLAELETSAGTFGFSIMSGIGYDASIMQMAEAGKEVFGELAYFLAAGANLEPQHADIKLDIDGKVINTDGIGVIFVNFSKIQFDLSLTHNNQPRDGKLDVVVLKAKYAVELLPVVFAAMRDRDGSYPGRTDAMEIYSGRQIKVVTDPPLSLEYDGEPLDVTSPVTARILPGAACIVVDDDTRALFS</sequence>
<keyword evidence="3" id="KW-1185">Reference proteome</keyword>
<dbReference type="GO" id="GO:0019242">
    <property type="term" value="P:methylglyoxal biosynthetic process"/>
    <property type="evidence" value="ECO:0007669"/>
    <property type="project" value="InterPro"/>
</dbReference>
<dbReference type="Proteomes" id="UP000002026">
    <property type="component" value="Chromosome"/>
</dbReference>
<dbReference type="EMBL" id="CP001684">
    <property type="protein sequence ID" value="ACV22229.1"/>
    <property type="molecule type" value="Genomic_DNA"/>
</dbReference>
<dbReference type="PROSITE" id="PS50146">
    <property type="entry name" value="DAGK"/>
    <property type="match status" value="1"/>
</dbReference>
<dbReference type="eggNOG" id="COG1597">
    <property type="taxonomic scope" value="Bacteria"/>
</dbReference>
<feature type="domain" description="DAGKc" evidence="1">
    <location>
        <begin position="1"/>
        <end position="125"/>
    </location>
</feature>
<evidence type="ECO:0000259" key="1">
    <source>
        <dbReference type="PROSITE" id="PS50146"/>
    </source>
</evidence>
<dbReference type="Pfam" id="PF19279">
    <property type="entry name" value="YegS_C"/>
    <property type="match status" value="1"/>
</dbReference>
<keyword evidence="2" id="KW-0418">Kinase</keyword>
<dbReference type="RefSeq" id="WP_012798332.1">
    <property type="nucleotide sequence ID" value="NC_013165.1"/>
</dbReference>
<dbReference type="Gene3D" id="2.60.200.40">
    <property type="match status" value="1"/>
</dbReference>
<organism evidence="2 3">
    <name type="scientific">Slackia heliotrinireducens (strain ATCC 29202 / DSM 20476 / NCTC 11029 / RHS 1)</name>
    <name type="common">Peptococcus heliotrinreducens</name>
    <dbReference type="NCBI Taxonomy" id="471855"/>
    <lineage>
        <taxon>Bacteria</taxon>
        <taxon>Bacillati</taxon>
        <taxon>Actinomycetota</taxon>
        <taxon>Coriobacteriia</taxon>
        <taxon>Eggerthellales</taxon>
        <taxon>Eggerthellaceae</taxon>
        <taxon>Slackia</taxon>
    </lineage>
</organism>
<dbReference type="HOGENOM" id="CLU_045532_2_2_11"/>
<evidence type="ECO:0000313" key="3">
    <source>
        <dbReference type="Proteomes" id="UP000002026"/>
    </source>
</evidence>
<dbReference type="STRING" id="471855.Shel_12010"/>
<dbReference type="Gene3D" id="3.40.50.10330">
    <property type="entry name" value="Probable inorganic polyphosphate/atp-NAD kinase, domain 1"/>
    <property type="match status" value="1"/>
</dbReference>
<dbReference type="InterPro" id="IPR045540">
    <property type="entry name" value="YegS/DAGK_C"/>
</dbReference>
<dbReference type="SMART" id="SM00046">
    <property type="entry name" value="DAGKc"/>
    <property type="match status" value="1"/>
</dbReference>